<reference evidence="2" key="1">
    <citation type="journal article" date="2017" name="Nat. Microbiol.">
        <title>Global analysis of biosynthetic gene clusters reveals vast potential of secondary metabolite production in Penicillium species.</title>
        <authorList>
            <person name="Nielsen J.C."/>
            <person name="Grijseels S."/>
            <person name="Prigent S."/>
            <person name="Ji B."/>
            <person name="Dainat J."/>
            <person name="Nielsen K.F."/>
            <person name="Frisvad J.C."/>
            <person name="Workman M."/>
            <person name="Nielsen J."/>
        </authorList>
    </citation>
    <scope>NUCLEOTIDE SEQUENCE [LARGE SCALE GENOMIC DNA]</scope>
    <source>
        <strain evidence="2">IBT 29525</strain>
    </source>
</reference>
<dbReference type="AlphaFoldDB" id="A0A1V6Q829"/>
<dbReference type="EMBL" id="MDYO01000108">
    <property type="protein sequence ID" value="OQD85147.1"/>
    <property type="molecule type" value="Genomic_DNA"/>
</dbReference>
<organism evidence="1 2">
    <name type="scientific">Penicillium solitum</name>
    <dbReference type="NCBI Taxonomy" id="60172"/>
    <lineage>
        <taxon>Eukaryota</taxon>
        <taxon>Fungi</taxon>
        <taxon>Dikarya</taxon>
        <taxon>Ascomycota</taxon>
        <taxon>Pezizomycotina</taxon>
        <taxon>Eurotiomycetes</taxon>
        <taxon>Eurotiomycetidae</taxon>
        <taxon>Eurotiales</taxon>
        <taxon>Aspergillaceae</taxon>
        <taxon>Penicillium</taxon>
    </lineage>
</organism>
<name>A0A1V6Q829_9EURO</name>
<sequence length="23" mass="2759">MPVTARMRITSRPIRDMVCQRLQ</sequence>
<protein>
    <submittedName>
        <fullName evidence="1">Uncharacterized protein</fullName>
    </submittedName>
</protein>
<comment type="caution">
    <text evidence="1">The sequence shown here is derived from an EMBL/GenBank/DDBJ whole genome shotgun (WGS) entry which is preliminary data.</text>
</comment>
<gene>
    <name evidence="1" type="ORF">PENSOL_c108G09104</name>
</gene>
<evidence type="ECO:0000313" key="1">
    <source>
        <dbReference type="EMBL" id="OQD85147.1"/>
    </source>
</evidence>
<dbReference type="Proteomes" id="UP000191612">
    <property type="component" value="Unassembled WGS sequence"/>
</dbReference>
<evidence type="ECO:0000313" key="2">
    <source>
        <dbReference type="Proteomes" id="UP000191612"/>
    </source>
</evidence>
<keyword evidence="2" id="KW-1185">Reference proteome</keyword>
<accession>A0A1V6Q829</accession>
<proteinExistence type="predicted"/>